<comment type="caution">
    <text evidence="1">The sequence shown here is derived from an EMBL/GenBank/DDBJ whole genome shotgun (WGS) entry which is preliminary data.</text>
</comment>
<evidence type="ECO:0000313" key="2">
    <source>
        <dbReference type="Proteomes" id="UP001600650"/>
    </source>
</evidence>
<gene>
    <name evidence="1" type="ORF">ACFU0X_20660</name>
</gene>
<name>A0ABW6JMS3_STRCE</name>
<dbReference type="Proteomes" id="UP001600650">
    <property type="component" value="Unassembled WGS sequence"/>
</dbReference>
<accession>A0ABW6JMS3</accession>
<dbReference type="RefSeq" id="WP_381727283.1">
    <property type="nucleotide sequence ID" value="NZ_JBHVBU010000058.1"/>
</dbReference>
<evidence type="ECO:0008006" key="3">
    <source>
        <dbReference type="Google" id="ProtNLM"/>
    </source>
</evidence>
<protein>
    <recommendedName>
        <fullName evidence="3">Resolvase/invertase-type recombinase catalytic domain-containing protein</fullName>
    </recommendedName>
</protein>
<organism evidence="1 2">
    <name type="scientific">Streptomyces cellulosae</name>
    <dbReference type="NCBI Taxonomy" id="1968"/>
    <lineage>
        <taxon>Bacteria</taxon>
        <taxon>Bacillati</taxon>
        <taxon>Actinomycetota</taxon>
        <taxon>Actinomycetes</taxon>
        <taxon>Kitasatosporales</taxon>
        <taxon>Streptomycetaceae</taxon>
        <taxon>Streptomyces</taxon>
    </lineage>
</organism>
<evidence type="ECO:0000313" key="1">
    <source>
        <dbReference type="EMBL" id="MFE7965414.1"/>
    </source>
</evidence>
<sequence length="115" mass="12763">MTTKAVLYVCADRGKLMPSLAVERAEDEGRAYADRRDLTITEVVRDPYGDPNPARRTGWQRVRHLAQTGGIEAVVVRWPTVIAPGDAAQHETLWLSDHGVRVHYSWPPLTSGGDT</sequence>
<dbReference type="EMBL" id="JBHVBU010000058">
    <property type="protein sequence ID" value="MFE7965414.1"/>
    <property type="molecule type" value="Genomic_DNA"/>
</dbReference>
<reference evidence="1 2" key="1">
    <citation type="submission" date="2024-09" db="EMBL/GenBank/DDBJ databases">
        <title>The Natural Products Discovery Center: Release of the First 8490 Sequenced Strains for Exploring Actinobacteria Biosynthetic Diversity.</title>
        <authorList>
            <person name="Kalkreuter E."/>
            <person name="Kautsar S.A."/>
            <person name="Yang D."/>
            <person name="Bader C.D."/>
            <person name="Teijaro C.N."/>
            <person name="Fluegel L."/>
            <person name="Davis C.M."/>
            <person name="Simpson J.R."/>
            <person name="Lauterbach L."/>
            <person name="Steele A.D."/>
            <person name="Gui C."/>
            <person name="Meng S."/>
            <person name="Li G."/>
            <person name="Viehrig K."/>
            <person name="Ye F."/>
            <person name="Su P."/>
            <person name="Kiefer A.F."/>
            <person name="Nichols A."/>
            <person name="Cepeda A.J."/>
            <person name="Yan W."/>
            <person name="Fan B."/>
            <person name="Jiang Y."/>
            <person name="Adhikari A."/>
            <person name="Zheng C.-J."/>
            <person name="Schuster L."/>
            <person name="Cowan T.M."/>
            <person name="Smanski M.J."/>
            <person name="Chevrette M.G."/>
            <person name="De Carvalho L.P.S."/>
            <person name="Shen B."/>
        </authorList>
    </citation>
    <scope>NUCLEOTIDE SEQUENCE [LARGE SCALE GENOMIC DNA]</scope>
    <source>
        <strain evidence="1 2">NPDC057399</strain>
    </source>
</reference>
<proteinExistence type="predicted"/>
<keyword evidence="2" id="KW-1185">Reference proteome</keyword>